<dbReference type="InterPro" id="IPR001917">
    <property type="entry name" value="Aminotrans_II_pyridoxalP_BS"/>
</dbReference>
<dbReference type="Gene3D" id="3.90.1150.10">
    <property type="entry name" value="Aspartate Aminotransferase, domain 1"/>
    <property type="match status" value="1"/>
</dbReference>
<proteinExistence type="inferred from homology"/>
<dbReference type="GO" id="GO:0030170">
    <property type="term" value="F:pyridoxal phosphate binding"/>
    <property type="evidence" value="ECO:0007669"/>
    <property type="project" value="InterPro"/>
</dbReference>
<dbReference type="PATRIC" id="fig|76936.10.peg.170"/>
<sequence>MDIKRILLQLKNNDNFRFFAPLKHHDIFVYENNQKLLNLASNDYLGLSANHTLKREFLESVRTEDMLFSSSSSRLLSGNFEIYEKCESLLHSLYHKHTLLFNSGYHANISCIQALSTIPHTLFVIDRFIHASVIDGLRLGKARFKSFEHNNMHELEQILNDNTKSYENIIIISEGVFSMEGDFAPLDKIVRLKKQFDNVFIYLDEAHSVGIIGENGLGLAAYLHLLESIDFAILTFGKAIASVGACMLCSEDLRTFFINFARGLIFSTALPPINVAFSYFVFSKIHSFCKEREYMKNISSYIKEDLQKKGYKVLGENHILSVLCGENTQALALSSRLKERGIFAPAIKYPSVAKHSARVRFSLNSALTQEHIESLLKAFE</sequence>
<evidence type="ECO:0000256" key="11">
    <source>
        <dbReference type="ARBA" id="ARBA00047715"/>
    </source>
</evidence>
<dbReference type="EMBL" id="LN907858">
    <property type="protein sequence ID" value="CUU39062.1"/>
    <property type="molecule type" value="Genomic_DNA"/>
</dbReference>
<accession>A0A099UEW6</accession>
<dbReference type="GeneID" id="78150523"/>
<keyword evidence="14" id="KW-0012">Acyltransferase</keyword>
<dbReference type="SUPFAM" id="SSF53383">
    <property type="entry name" value="PLP-dependent transferases"/>
    <property type="match status" value="1"/>
</dbReference>
<dbReference type="InterPro" id="IPR004839">
    <property type="entry name" value="Aminotransferase_I/II_large"/>
</dbReference>
<comment type="cofactor">
    <cofactor evidence="1 12">
        <name>pyridoxal 5'-phosphate</name>
        <dbReference type="ChEBI" id="CHEBI:597326"/>
    </cofactor>
</comment>
<dbReference type="Pfam" id="PF00155">
    <property type="entry name" value="Aminotran_1_2"/>
    <property type="match status" value="1"/>
</dbReference>
<evidence type="ECO:0000259" key="13">
    <source>
        <dbReference type="Pfam" id="PF00155"/>
    </source>
</evidence>
<reference evidence="17" key="3">
    <citation type="submission" date="2015-11" db="EMBL/GenBank/DDBJ databases">
        <authorList>
            <person name="Anvar S.Y."/>
        </authorList>
    </citation>
    <scope>NUCLEOTIDE SEQUENCE [LARGE SCALE GENOMIC DNA]</scope>
</reference>
<evidence type="ECO:0000256" key="7">
    <source>
        <dbReference type="ARBA" id="ARBA00022756"/>
    </source>
</evidence>
<evidence type="ECO:0000313" key="17">
    <source>
        <dbReference type="Proteomes" id="UP000064525"/>
    </source>
</evidence>
<dbReference type="GO" id="GO:0009102">
    <property type="term" value="P:biotin biosynthetic process"/>
    <property type="evidence" value="ECO:0007669"/>
    <property type="project" value="UniProtKB-KW"/>
</dbReference>
<keyword evidence="7" id="KW-0093">Biotin biosynthesis</keyword>
<feature type="domain" description="Aminotransferase class I/classII large" evidence="13">
    <location>
        <begin position="35"/>
        <end position="379"/>
    </location>
</feature>
<evidence type="ECO:0000313" key="14">
    <source>
        <dbReference type="EMBL" id="CUU39062.1"/>
    </source>
</evidence>
<evidence type="ECO:0000256" key="10">
    <source>
        <dbReference type="ARBA" id="ARBA00033381"/>
    </source>
</evidence>
<dbReference type="InterPro" id="IPR015424">
    <property type="entry name" value="PyrdxlP-dep_Trfase"/>
</dbReference>
<evidence type="ECO:0000256" key="12">
    <source>
        <dbReference type="RuleBase" id="RU003693"/>
    </source>
</evidence>
<evidence type="ECO:0000256" key="5">
    <source>
        <dbReference type="ARBA" id="ARBA00013187"/>
    </source>
</evidence>
<dbReference type="STRING" id="76936.BN2458_PEG0175"/>
<dbReference type="PANTHER" id="PTHR13693">
    <property type="entry name" value="CLASS II AMINOTRANSFERASE/8-AMINO-7-OXONONANOATE SYNTHASE"/>
    <property type="match status" value="1"/>
</dbReference>
<evidence type="ECO:0000256" key="2">
    <source>
        <dbReference type="ARBA" id="ARBA00004746"/>
    </source>
</evidence>
<evidence type="ECO:0000256" key="8">
    <source>
        <dbReference type="ARBA" id="ARBA00022898"/>
    </source>
</evidence>
<dbReference type="InterPro" id="IPR015421">
    <property type="entry name" value="PyrdxlP-dep_Trfase_major"/>
</dbReference>
<name>A0A099UEW6_9HELI</name>
<evidence type="ECO:0000256" key="1">
    <source>
        <dbReference type="ARBA" id="ARBA00001933"/>
    </source>
</evidence>
<reference evidence="15 16" key="1">
    <citation type="journal article" date="2014" name="Genome Announc.">
        <title>Draft genome sequences of eight enterohepatic helicobacter species isolated from both laboratory and wild rodents.</title>
        <authorList>
            <person name="Sheh A."/>
            <person name="Shen Z."/>
            <person name="Fox J.G."/>
        </authorList>
    </citation>
    <scope>NUCLEOTIDE SEQUENCE [LARGE SCALE GENOMIC DNA]</scope>
    <source>
        <strain evidence="15 16">MIT 98-6810</strain>
    </source>
</reference>
<dbReference type="PROSITE" id="PS00599">
    <property type="entry name" value="AA_TRANSFER_CLASS_2"/>
    <property type="match status" value="1"/>
</dbReference>
<dbReference type="AlphaFoldDB" id="A0A099UEW6"/>
<dbReference type="EMBL" id="JRPF02000009">
    <property type="protein sequence ID" value="TLD78138.1"/>
    <property type="molecule type" value="Genomic_DNA"/>
</dbReference>
<dbReference type="Proteomes" id="UP000029925">
    <property type="component" value="Unassembled WGS sequence"/>
</dbReference>
<keyword evidence="6 14" id="KW-0808">Transferase</keyword>
<dbReference type="Gene3D" id="3.40.640.10">
    <property type="entry name" value="Type I PLP-dependent aspartate aminotransferase-like (Major domain)"/>
    <property type="match status" value="1"/>
</dbReference>
<dbReference type="PANTHER" id="PTHR13693:SF100">
    <property type="entry name" value="8-AMINO-7-OXONONANOATE SYNTHASE"/>
    <property type="match status" value="1"/>
</dbReference>
<dbReference type="OrthoDB" id="9807157at2"/>
<dbReference type="InterPro" id="IPR015422">
    <property type="entry name" value="PyrdxlP-dep_Trfase_small"/>
</dbReference>
<reference evidence="14" key="2">
    <citation type="submission" date="2015-11" db="EMBL/GenBank/DDBJ databases">
        <authorList>
            <person name="Zhang Y."/>
            <person name="Guo Z."/>
        </authorList>
    </citation>
    <scope>NUCLEOTIDE SEQUENCE</scope>
    <source>
        <strain evidence="14">1</strain>
    </source>
</reference>
<dbReference type="KEGG" id="hty:BN2458_PEG0175"/>
<evidence type="ECO:0000256" key="4">
    <source>
        <dbReference type="ARBA" id="ARBA00011738"/>
    </source>
</evidence>
<evidence type="ECO:0000256" key="9">
    <source>
        <dbReference type="ARBA" id="ARBA00032610"/>
    </source>
</evidence>
<comment type="pathway">
    <text evidence="2">Cofactor biosynthesis; biotin biosynthesis.</text>
</comment>
<keyword evidence="16" id="KW-1185">Reference proteome</keyword>
<dbReference type="GO" id="GO:0008710">
    <property type="term" value="F:8-amino-7-oxononanoate synthase activity"/>
    <property type="evidence" value="ECO:0007669"/>
    <property type="project" value="UniProtKB-EC"/>
</dbReference>
<keyword evidence="8 12" id="KW-0663">Pyridoxal phosphate</keyword>
<evidence type="ECO:0000256" key="6">
    <source>
        <dbReference type="ARBA" id="ARBA00022679"/>
    </source>
</evidence>
<comment type="similarity">
    <text evidence="3">Belongs to the class-II pyridoxal-phosphate-dependent aminotransferase family. BioF subfamily.</text>
</comment>
<gene>
    <name evidence="14" type="ORF">BN2458_PEG0175</name>
    <name evidence="15" type="ORF">LS75_007450</name>
</gene>
<dbReference type="RefSeq" id="WP_034326658.1">
    <property type="nucleotide sequence ID" value="NZ_CAJTQN010000011.1"/>
</dbReference>
<dbReference type="GO" id="GO:0008483">
    <property type="term" value="F:transaminase activity"/>
    <property type="evidence" value="ECO:0007669"/>
    <property type="project" value="UniProtKB-KW"/>
</dbReference>
<comment type="catalytic activity">
    <reaction evidence="11">
        <text>6-carboxyhexanoyl-[ACP] + L-alanine + H(+) = (8S)-8-amino-7-oxononanoate + holo-[ACP] + CO2</text>
        <dbReference type="Rhea" id="RHEA:42288"/>
        <dbReference type="Rhea" id="RHEA-COMP:9685"/>
        <dbReference type="Rhea" id="RHEA-COMP:9955"/>
        <dbReference type="ChEBI" id="CHEBI:15378"/>
        <dbReference type="ChEBI" id="CHEBI:16526"/>
        <dbReference type="ChEBI" id="CHEBI:57972"/>
        <dbReference type="ChEBI" id="CHEBI:64479"/>
        <dbReference type="ChEBI" id="CHEBI:78846"/>
        <dbReference type="ChEBI" id="CHEBI:149468"/>
        <dbReference type="EC" id="2.3.1.47"/>
    </reaction>
</comment>
<evidence type="ECO:0000256" key="3">
    <source>
        <dbReference type="ARBA" id="ARBA00010008"/>
    </source>
</evidence>
<dbReference type="InterPro" id="IPR050087">
    <property type="entry name" value="AON_synthase_class-II"/>
</dbReference>
<protein>
    <recommendedName>
        <fullName evidence="5">8-amino-7-oxononanoate synthase</fullName>
        <ecNumber evidence="5">2.3.1.47</ecNumber>
    </recommendedName>
    <alternativeName>
        <fullName evidence="9">7-keto-8-amino-pelargonic acid synthase</fullName>
    </alternativeName>
    <alternativeName>
        <fullName evidence="10">8-amino-7-ketopelargonate synthase</fullName>
    </alternativeName>
</protein>
<keyword evidence="15" id="KW-0032">Aminotransferase</keyword>
<evidence type="ECO:0000313" key="15">
    <source>
        <dbReference type="EMBL" id="TLD78138.1"/>
    </source>
</evidence>
<organism evidence="14 17">
    <name type="scientific">Helicobacter typhlonius</name>
    <dbReference type="NCBI Taxonomy" id="76936"/>
    <lineage>
        <taxon>Bacteria</taxon>
        <taxon>Pseudomonadati</taxon>
        <taxon>Campylobacterota</taxon>
        <taxon>Epsilonproteobacteria</taxon>
        <taxon>Campylobacterales</taxon>
        <taxon>Helicobacteraceae</taxon>
        <taxon>Helicobacter</taxon>
    </lineage>
</organism>
<comment type="subunit">
    <text evidence="4">Homodimer.</text>
</comment>
<dbReference type="Proteomes" id="UP000064525">
    <property type="component" value="Chromosome I"/>
</dbReference>
<dbReference type="EC" id="2.3.1.47" evidence="5"/>
<evidence type="ECO:0000313" key="16">
    <source>
        <dbReference type="Proteomes" id="UP000029925"/>
    </source>
</evidence>